<dbReference type="AlphaFoldDB" id="A0A314Y2H3"/>
<organism evidence="1 2">
    <name type="scientific">Prunus yedoensis var. nudiflora</name>
    <dbReference type="NCBI Taxonomy" id="2094558"/>
    <lineage>
        <taxon>Eukaryota</taxon>
        <taxon>Viridiplantae</taxon>
        <taxon>Streptophyta</taxon>
        <taxon>Embryophyta</taxon>
        <taxon>Tracheophyta</taxon>
        <taxon>Spermatophyta</taxon>
        <taxon>Magnoliopsida</taxon>
        <taxon>eudicotyledons</taxon>
        <taxon>Gunneridae</taxon>
        <taxon>Pentapetalae</taxon>
        <taxon>rosids</taxon>
        <taxon>fabids</taxon>
        <taxon>Rosales</taxon>
        <taxon>Rosaceae</taxon>
        <taxon>Amygdaloideae</taxon>
        <taxon>Amygdaleae</taxon>
        <taxon>Prunus</taxon>
    </lineage>
</organism>
<protein>
    <submittedName>
        <fullName evidence="1">Uncharacterized protein</fullName>
    </submittedName>
</protein>
<proteinExistence type="predicted"/>
<sequence length="98" mass="11101">MNREKYEGIDMRTSRTWTGFLISMAPAKAEKRVSGDVGSAGSIREHAWSTELPVGIVLNHEALLQNSFQYIHRVILRRTINTRPHYGDSDIVGQKVSF</sequence>
<gene>
    <name evidence="1" type="ORF">Pyn_18673</name>
</gene>
<name>A0A314Y2H3_PRUYE</name>
<dbReference type="EMBL" id="PJQY01001593">
    <property type="protein sequence ID" value="PQQ01172.1"/>
    <property type="molecule type" value="Genomic_DNA"/>
</dbReference>
<accession>A0A314Y2H3</accession>
<dbReference type="OrthoDB" id="10429513at2759"/>
<evidence type="ECO:0000313" key="1">
    <source>
        <dbReference type="EMBL" id="PQQ01172.1"/>
    </source>
</evidence>
<reference evidence="1 2" key="1">
    <citation type="submission" date="2018-02" db="EMBL/GenBank/DDBJ databases">
        <title>Draft genome of wild Prunus yedoensis var. nudiflora.</title>
        <authorList>
            <person name="Baek S."/>
            <person name="Kim J.-H."/>
            <person name="Choi K."/>
            <person name="Kim G.-B."/>
            <person name="Cho A."/>
            <person name="Jang H."/>
            <person name="Shin C.-H."/>
            <person name="Yu H.-J."/>
            <person name="Mun J.-H."/>
        </authorList>
    </citation>
    <scope>NUCLEOTIDE SEQUENCE [LARGE SCALE GENOMIC DNA]</scope>
    <source>
        <strain evidence="2">cv. Jeju island</strain>
        <tissue evidence="1">Leaf</tissue>
    </source>
</reference>
<comment type="caution">
    <text evidence="1">The sequence shown here is derived from an EMBL/GenBank/DDBJ whole genome shotgun (WGS) entry which is preliminary data.</text>
</comment>
<dbReference type="Proteomes" id="UP000250321">
    <property type="component" value="Unassembled WGS sequence"/>
</dbReference>
<keyword evidence="2" id="KW-1185">Reference proteome</keyword>
<evidence type="ECO:0000313" key="2">
    <source>
        <dbReference type="Proteomes" id="UP000250321"/>
    </source>
</evidence>